<protein>
    <recommendedName>
        <fullName evidence="7">Guanylate cyclase domain-containing protein</fullName>
    </recommendedName>
</protein>
<evidence type="ECO:0000256" key="6">
    <source>
        <dbReference type="ARBA" id="ARBA00023239"/>
    </source>
</evidence>
<dbReference type="GO" id="GO:0035556">
    <property type="term" value="P:intracellular signal transduction"/>
    <property type="evidence" value="ECO:0007669"/>
    <property type="project" value="InterPro"/>
</dbReference>
<dbReference type="SUPFAM" id="SSF55073">
    <property type="entry name" value="Nucleotide cyclase"/>
    <property type="match status" value="1"/>
</dbReference>
<dbReference type="EMBL" id="HACG01000271">
    <property type="protein sequence ID" value="CEK47136.1"/>
    <property type="molecule type" value="Transcribed_RNA"/>
</dbReference>
<evidence type="ECO:0000256" key="4">
    <source>
        <dbReference type="ARBA" id="ARBA00022989"/>
    </source>
</evidence>
<dbReference type="GO" id="GO:0005886">
    <property type="term" value="C:plasma membrane"/>
    <property type="evidence" value="ECO:0007669"/>
    <property type="project" value="TreeGrafter"/>
</dbReference>
<dbReference type="InterPro" id="IPR050401">
    <property type="entry name" value="Cyclic_nucleotide_synthase"/>
</dbReference>
<accession>A0A0B6XUD6</accession>
<keyword evidence="2" id="KW-0812">Transmembrane</keyword>
<dbReference type="GO" id="GO:0007168">
    <property type="term" value="P:receptor guanylyl cyclase signaling pathway"/>
    <property type="evidence" value="ECO:0007669"/>
    <property type="project" value="TreeGrafter"/>
</dbReference>
<feature type="non-terminal residue" evidence="8">
    <location>
        <position position="1"/>
    </location>
</feature>
<keyword evidence="5" id="KW-0472">Membrane</keyword>
<evidence type="ECO:0000256" key="1">
    <source>
        <dbReference type="ARBA" id="ARBA00004370"/>
    </source>
</evidence>
<organism evidence="8">
    <name type="scientific">Arion vulgaris</name>
    <dbReference type="NCBI Taxonomy" id="1028688"/>
    <lineage>
        <taxon>Eukaryota</taxon>
        <taxon>Metazoa</taxon>
        <taxon>Spiralia</taxon>
        <taxon>Lophotrochozoa</taxon>
        <taxon>Mollusca</taxon>
        <taxon>Gastropoda</taxon>
        <taxon>Heterobranchia</taxon>
        <taxon>Euthyneura</taxon>
        <taxon>Panpulmonata</taxon>
        <taxon>Eupulmonata</taxon>
        <taxon>Stylommatophora</taxon>
        <taxon>Helicina</taxon>
        <taxon>Arionoidea</taxon>
        <taxon>Arionidae</taxon>
        <taxon>Arion</taxon>
    </lineage>
</organism>
<dbReference type="PANTHER" id="PTHR11920:SF501">
    <property type="entry name" value="GUANYLATE CYCLASE 32E"/>
    <property type="match status" value="1"/>
</dbReference>
<dbReference type="InterPro" id="IPR029787">
    <property type="entry name" value="Nucleotide_cyclase"/>
</dbReference>
<dbReference type="AlphaFoldDB" id="A0A0B6XUD6"/>
<name>A0A0B6XUD6_9EUPU</name>
<dbReference type="PANTHER" id="PTHR11920">
    <property type="entry name" value="GUANYLYL CYCLASE"/>
    <property type="match status" value="1"/>
</dbReference>
<keyword evidence="3" id="KW-0547">Nucleotide-binding</keyword>
<dbReference type="Gene3D" id="3.30.70.1230">
    <property type="entry name" value="Nucleotide cyclase"/>
    <property type="match status" value="1"/>
</dbReference>
<keyword evidence="6" id="KW-0456">Lyase</keyword>
<dbReference type="GO" id="GO:0000166">
    <property type="term" value="F:nucleotide binding"/>
    <property type="evidence" value="ECO:0007669"/>
    <property type="project" value="UniProtKB-KW"/>
</dbReference>
<comment type="subcellular location">
    <subcellularLocation>
        <location evidence="1">Membrane</location>
    </subcellularLocation>
</comment>
<evidence type="ECO:0000313" key="8">
    <source>
        <dbReference type="EMBL" id="CEK47136.1"/>
    </source>
</evidence>
<dbReference type="GO" id="GO:0004383">
    <property type="term" value="F:guanylate cyclase activity"/>
    <property type="evidence" value="ECO:0007669"/>
    <property type="project" value="TreeGrafter"/>
</dbReference>
<sequence length="66" mass="7400">RMESTGKADHIQVSTVTYAALEALGLFTMENRGHVEIKGKGQMHTFWLLDKIAFECNFPCIPGCQK</sequence>
<reference evidence="8" key="1">
    <citation type="submission" date="2014-12" db="EMBL/GenBank/DDBJ databases">
        <title>Insight into the proteome of Arion vulgaris.</title>
        <authorList>
            <person name="Aradska J."/>
            <person name="Bulat T."/>
            <person name="Smidak R."/>
            <person name="Sarate P."/>
            <person name="Gangsoo J."/>
            <person name="Sialana F."/>
            <person name="Bilban M."/>
            <person name="Lubec G."/>
        </authorList>
    </citation>
    <scope>NUCLEOTIDE SEQUENCE</scope>
    <source>
        <tissue evidence="8">Skin</tissue>
    </source>
</reference>
<evidence type="ECO:0000256" key="5">
    <source>
        <dbReference type="ARBA" id="ARBA00023136"/>
    </source>
</evidence>
<gene>
    <name evidence="8" type="primary">ORF644</name>
</gene>
<keyword evidence="4" id="KW-1133">Transmembrane helix</keyword>
<evidence type="ECO:0000256" key="3">
    <source>
        <dbReference type="ARBA" id="ARBA00022741"/>
    </source>
</evidence>
<evidence type="ECO:0000259" key="7">
    <source>
        <dbReference type="Pfam" id="PF00211"/>
    </source>
</evidence>
<dbReference type="GO" id="GO:0001653">
    <property type="term" value="F:peptide receptor activity"/>
    <property type="evidence" value="ECO:0007669"/>
    <property type="project" value="TreeGrafter"/>
</dbReference>
<dbReference type="GO" id="GO:0004016">
    <property type="term" value="F:adenylate cyclase activity"/>
    <property type="evidence" value="ECO:0007669"/>
    <property type="project" value="TreeGrafter"/>
</dbReference>
<dbReference type="InterPro" id="IPR001054">
    <property type="entry name" value="A/G_cyclase"/>
</dbReference>
<proteinExistence type="predicted"/>
<evidence type="ECO:0000256" key="2">
    <source>
        <dbReference type="ARBA" id="ARBA00022692"/>
    </source>
</evidence>
<feature type="domain" description="Guanylate cyclase" evidence="7">
    <location>
        <begin position="1"/>
        <end position="49"/>
    </location>
</feature>
<feature type="non-terminal residue" evidence="8">
    <location>
        <position position="66"/>
    </location>
</feature>
<dbReference type="Pfam" id="PF00211">
    <property type="entry name" value="Guanylate_cyc"/>
    <property type="match status" value="1"/>
</dbReference>